<feature type="compositionally biased region" description="Basic and acidic residues" evidence="1">
    <location>
        <begin position="146"/>
        <end position="165"/>
    </location>
</feature>
<evidence type="ECO:0000313" key="3">
    <source>
        <dbReference type="Proteomes" id="UP000429607"/>
    </source>
</evidence>
<protein>
    <submittedName>
        <fullName evidence="2">Uncharacterized protein</fullName>
    </submittedName>
</protein>
<accession>A0A6A3M6Y9</accession>
<organism evidence="2 3">
    <name type="scientific">Phytophthora rubi</name>
    <dbReference type="NCBI Taxonomy" id="129364"/>
    <lineage>
        <taxon>Eukaryota</taxon>
        <taxon>Sar</taxon>
        <taxon>Stramenopiles</taxon>
        <taxon>Oomycota</taxon>
        <taxon>Peronosporomycetes</taxon>
        <taxon>Peronosporales</taxon>
        <taxon>Peronosporaceae</taxon>
        <taxon>Phytophthora</taxon>
    </lineage>
</organism>
<feature type="compositionally biased region" description="Polar residues" evidence="1">
    <location>
        <begin position="67"/>
        <end position="77"/>
    </location>
</feature>
<dbReference type="AlphaFoldDB" id="A0A6A3M6Y9"/>
<proteinExistence type="predicted"/>
<feature type="region of interest" description="Disordered" evidence="1">
    <location>
        <begin position="145"/>
        <end position="198"/>
    </location>
</feature>
<comment type="caution">
    <text evidence="2">The sequence shown here is derived from an EMBL/GenBank/DDBJ whole genome shotgun (WGS) entry which is preliminary data.</text>
</comment>
<sequence>MKARSNAKLMMRRQARLWEQRRLLHVRQLRVAAQSELNEQWRVRASQDNRTSAWWSCADAADETRPDTTYSSTNNDPNTHDDSSRPNLPEQHPEAARASVTRDGGGCPVKSTIACSSSAESWRDLLMEKTCNGTWAECGPMLAMDGSRRQQRPEAHDEQGAEHDGWQVATGGDRIHHAEPHGRDLGRDESRQAGMGAE</sequence>
<name>A0A6A3M6Y9_9STRA</name>
<feature type="region of interest" description="Disordered" evidence="1">
    <location>
        <begin position="63"/>
        <end position="108"/>
    </location>
</feature>
<evidence type="ECO:0000256" key="1">
    <source>
        <dbReference type="SAM" id="MobiDB-lite"/>
    </source>
</evidence>
<dbReference type="Proteomes" id="UP000429607">
    <property type="component" value="Unassembled WGS sequence"/>
</dbReference>
<gene>
    <name evidence="2" type="ORF">PR001_g12006</name>
</gene>
<dbReference type="EMBL" id="QXFV01000762">
    <property type="protein sequence ID" value="KAE9027282.1"/>
    <property type="molecule type" value="Genomic_DNA"/>
</dbReference>
<evidence type="ECO:0000313" key="2">
    <source>
        <dbReference type="EMBL" id="KAE9027282.1"/>
    </source>
</evidence>
<feature type="compositionally biased region" description="Basic and acidic residues" evidence="1">
    <location>
        <begin position="173"/>
        <end position="191"/>
    </location>
</feature>
<reference evidence="2 3" key="1">
    <citation type="submission" date="2018-09" db="EMBL/GenBank/DDBJ databases">
        <title>Genomic investigation of the strawberry pathogen Phytophthora fragariae indicates pathogenicity is determined by transcriptional variation in three key races.</title>
        <authorList>
            <person name="Adams T.M."/>
            <person name="Armitage A.D."/>
            <person name="Sobczyk M.K."/>
            <person name="Bates H.J."/>
            <person name="Dunwell J.M."/>
            <person name="Nellist C.F."/>
            <person name="Harrison R.J."/>
        </authorList>
    </citation>
    <scope>NUCLEOTIDE SEQUENCE [LARGE SCALE GENOMIC DNA]</scope>
    <source>
        <strain evidence="2 3">SCRP249</strain>
    </source>
</reference>